<dbReference type="InterPro" id="IPR037185">
    <property type="entry name" value="EmrE-like"/>
</dbReference>
<evidence type="ECO:0000256" key="3">
    <source>
        <dbReference type="ARBA" id="ARBA00022692"/>
    </source>
</evidence>
<feature type="transmembrane region" description="Helical" evidence="6">
    <location>
        <begin position="204"/>
        <end position="224"/>
    </location>
</feature>
<feature type="transmembrane region" description="Helical" evidence="6">
    <location>
        <begin position="236"/>
        <end position="257"/>
    </location>
</feature>
<feature type="transmembrane region" description="Helical" evidence="6">
    <location>
        <begin position="20"/>
        <end position="44"/>
    </location>
</feature>
<dbReference type="PANTHER" id="PTHR31218">
    <property type="entry name" value="WAT1-RELATED PROTEIN"/>
    <property type="match status" value="1"/>
</dbReference>
<feature type="transmembrane region" description="Helical" evidence="6">
    <location>
        <begin position="301"/>
        <end position="321"/>
    </location>
</feature>
<accession>A0AB32UVQ9</accession>
<keyword evidence="4 6" id="KW-1133">Transmembrane helix</keyword>
<dbReference type="Pfam" id="PF00892">
    <property type="entry name" value="EamA"/>
    <property type="match status" value="2"/>
</dbReference>
<feature type="transmembrane region" description="Helical" evidence="6">
    <location>
        <begin position="159"/>
        <end position="177"/>
    </location>
</feature>
<evidence type="ECO:0000259" key="7">
    <source>
        <dbReference type="Pfam" id="PF00892"/>
    </source>
</evidence>
<dbReference type="RefSeq" id="XP_007019026.2">
    <property type="nucleotide sequence ID" value="XM_007018964.2"/>
</dbReference>
<evidence type="ECO:0000256" key="4">
    <source>
        <dbReference type="ARBA" id="ARBA00022989"/>
    </source>
</evidence>
<evidence type="ECO:0000256" key="5">
    <source>
        <dbReference type="ARBA" id="ARBA00023136"/>
    </source>
</evidence>
<feature type="transmembrane region" description="Helical" evidence="6">
    <location>
        <begin position="56"/>
        <end position="76"/>
    </location>
</feature>
<sequence>MSDQISIRPLSAMFNKAKPYFLMVCLQFGLAGTYIISMATLIHGMNRYVLIVYRNAIAALVLAPFALLLERFVLILKRKVSPLHTFMRRPKMTFPIFLQIMTLGFLEPILDQGFAYLGMKFTSASFTSAIMNAVPSVTFVVAVILRLEHLKIKEVRGQAKIIGTILSLSGALLMTLYKGPVIDLICSRKASHHGSSGDSSDKHWIPGTLLILVGCVAWSCFYVLQSTTIKKYPAEISLSSLICLAGAIQSSAIALVVEHRPSGWAVGWDSRLFAPLYTGIVSSGITYYVQGLVMKTRGPVFVTAFNPLCMIIVTALGSAILGEQIHLGSIIGGIIIAIGLYSVVWGKSKDYTAASTPAKADDIQELPISAKNCTDGSKLVIATINSVKQDGK</sequence>
<dbReference type="GO" id="GO:0016020">
    <property type="term" value="C:membrane"/>
    <property type="evidence" value="ECO:0007669"/>
    <property type="project" value="UniProtKB-SubCell"/>
</dbReference>
<dbReference type="SUPFAM" id="SSF103481">
    <property type="entry name" value="Multidrug resistance efflux transporter EmrE"/>
    <property type="match status" value="2"/>
</dbReference>
<feature type="domain" description="EamA" evidence="7">
    <location>
        <begin position="22"/>
        <end position="175"/>
    </location>
</feature>
<feature type="transmembrane region" description="Helical" evidence="6">
    <location>
        <begin position="129"/>
        <end position="147"/>
    </location>
</feature>
<keyword evidence="5 6" id="KW-0472">Membrane</keyword>
<dbReference type="Proteomes" id="UP000694886">
    <property type="component" value="Chromosome 8"/>
</dbReference>
<dbReference type="GO" id="GO:0022857">
    <property type="term" value="F:transmembrane transporter activity"/>
    <property type="evidence" value="ECO:0007669"/>
    <property type="project" value="InterPro"/>
</dbReference>
<reference evidence="8" key="1">
    <citation type="journal article" date="1997" name="Nucleic Acids Res.">
        <title>tRNAscan-SE: a program for improved detection of transfer RNA genes in genomic sequence.</title>
        <authorList>
            <person name="Lowe T.M."/>
            <person name="Eddy S.R."/>
        </authorList>
    </citation>
    <scope>NUCLEOTIDE SEQUENCE [LARGE SCALE GENOMIC DNA]</scope>
    <source>
        <strain evidence="8">r\B97-61/B2</strain>
    </source>
</reference>
<comment type="subcellular location">
    <subcellularLocation>
        <location evidence="1 6">Membrane</location>
        <topology evidence="1 6">Multi-pass membrane protein</topology>
    </subcellularLocation>
</comment>
<feature type="transmembrane region" description="Helical" evidence="6">
    <location>
        <begin position="96"/>
        <end position="117"/>
    </location>
</feature>
<gene>
    <name evidence="9" type="primary">LOC18592313</name>
</gene>
<dbReference type="GeneID" id="18592313"/>
<protein>
    <recommendedName>
        <fullName evidence="6">WAT1-related protein</fullName>
    </recommendedName>
</protein>
<proteinExistence type="inferred from homology"/>
<evidence type="ECO:0000256" key="2">
    <source>
        <dbReference type="ARBA" id="ARBA00007635"/>
    </source>
</evidence>
<dbReference type="InterPro" id="IPR000620">
    <property type="entry name" value="EamA_dom"/>
</dbReference>
<organism evidence="8 9">
    <name type="scientific">Theobroma cacao</name>
    <name type="common">Cacao</name>
    <name type="synonym">Cocoa</name>
    <dbReference type="NCBI Taxonomy" id="3641"/>
    <lineage>
        <taxon>Eukaryota</taxon>
        <taxon>Viridiplantae</taxon>
        <taxon>Streptophyta</taxon>
        <taxon>Embryophyta</taxon>
        <taxon>Tracheophyta</taxon>
        <taxon>Spermatophyta</taxon>
        <taxon>Magnoliopsida</taxon>
        <taxon>eudicotyledons</taxon>
        <taxon>Gunneridae</taxon>
        <taxon>Pentapetalae</taxon>
        <taxon>rosids</taxon>
        <taxon>malvids</taxon>
        <taxon>Malvales</taxon>
        <taxon>Malvaceae</taxon>
        <taxon>Byttnerioideae</taxon>
        <taxon>Theobroma</taxon>
    </lineage>
</organism>
<dbReference type="Gramene" id="Tc08v2_t010370.1">
    <property type="protein sequence ID" value="Tc08v2_p010370.1"/>
    <property type="gene ID" value="Tc08v2_g010370"/>
</dbReference>
<evidence type="ECO:0000256" key="1">
    <source>
        <dbReference type="ARBA" id="ARBA00004141"/>
    </source>
</evidence>
<dbReference type="InterPro" id="IPR030184">
    <property type="entry name" value="WAT1-related"/>
</dbReference>
<evidence type="ECO:0000256" key="6">
    <source>
        <dbReference type="RuleBase" id="RU363077"/>
    </source>
</evidence>
<evidence type="ECO:0000313" key="8">
    <source>
        <dbReference type="Proteomes" id="UP000694886"/>
    </source>
</evidence>
<feature type="transmembrane region" description="Helical" evidence="6">
    <location>
        <begin position="272"/>
        <end position="289"/>
    </location>
</feature>
<dbReference type="AlphaFoldDB" id="A0AB32UVQ9"/>
<reference evidence="9" key="2">
    <citation type="submission" date="2025-08" db="UniProtKB">
        <authorList>
            <consortium name="RefSeq"/>
        </authorList>
    </citation>
    <scope>IDENTIFICATION</scope>
</reference>
<evidence type="ECO:0000313" key="9">
    <source>
        <dbReference type="RefSeq" id="XP_007019026.2"/>
    </source>
</evidence>
<keyword evidence="3 6" id="KW-0812">Transmembrane</keyword>
<comment type="similarity">
    <text evidence="2 6">Belongs to the drug/metabolite transporter (DMT) superfamily. Plant drug/metabolite exporter (P-DME) (TC 2.A.7.4) family.</text>
</comment>
<feature type="transmembrane region" description="Helical" evidence="6">
    <location>
        <begin position="327"/>
        <end position="345"/>
    </location>
</feature>
<feature type="domain" description="EamA" evidence="7">
    <location>
        <begin position="206"/>
        <end position="344"/>
    </location>
</feature>
<name>A0AB32UVQ9_THECC</name>